<dbReference type="EMBL" id="AP017313">
    <property type="protein sequence ID" value="BAU55924.1"/>
    <property type="molecule type" value="Genomic_DNA"/>
</dbReference>
<reference evidence="1 2" key="1">
    <citation type="submission" date="2015-12" db="EMBL/GenBank/DDBJ databases">
        <title>Genome sequence of Mucilaginibacter gotjawali.</title>
        <authorList>
            <person name="Lee J.S."/>
            <person name="Lee K.C."/>
            <person name="Kim K.K."/>
            <person name="Lee B.W."/>
        </authorList>
    </citation>
    <scope>NUCLEOTIDE SEQUENCE [LARGE SCALE GENOMIC DNA]</scope>
    <source>
        <strain evidence="1 2">SA3-7</strain>
    </source>
</reference>
<dbReference type="Proteomes" id="UP000218263">
    <property type="component" value="Chromosome"/>
</dbReference>
<sequence>MHSTRWTIEIVPEDLKAALEANPEAMKNFESFSRSSQKIILEWISNAKQVATRQKRIAETVSLAAQNIKANHYRQ</sequence>
<keyword evidence="2" id="KW-1185">Reference proteome</keyword>
<organism evidence="1 2">
    <name type="scientific">Mucilaginibacter gotjawali</name>
    <dbReference type="NCBI Taxonomy" id="1550579"/>
    <lineage>
        <taxon>Bacteria</taxon>
        <taxon>Pseudomonadati</taxon>
        <taxon>Bacteroidota</taxon>
        <taxon>Sphingobacteriia</taxon>
        <taxon>Sphingobacteriales</taxon>
        <taxon>Sphingobacteriaceae</taxon>
        <taxon>Mucilaginibacter</taxon>
    </lineage>
</organism>
<evidence type="ECO:0000313" key="2">
    <source>
        <dbReference type="Proteomes" id="UP000218263"/>
    </source>
</evidence>
<dbReference type="Pfam" id="PF13376">
    <property type="entry name" value="OmdA"/>
    <property type="match status" value="1"/>
</dbReference>
<dbReference type="AlphaFoldDB" id="A0A0X8X5C3"/>
<name>A0A0X8X5C3_9SPHI</name>
<evidence type="ECO:0000313" key="1">
    <source>
        <dbReference type="EMBL" id="BAU55924.1"/>
    </source>
</evidence>
<accession>A0A0X8X5C3</accession>
<protein>
    <submittedName>
        <fullName evidence="1">Uncharacterized protein</fullName>
    </submittedName>
</protein>
<dbReference type="KEGG" id="mgot:MgSA37_04116"/>
<proteinExistence type="predicted"/>
<gene>
    <name evidence="1" type="ORF">MgSA37_04116</name>
</gene>